<evidence type="ECO:0000256" key="8">
    <source>
        <dbReference type="SAM" id="Coils"/>
    </source>
</evidence>
<feature type="coiled-coil region" evidence="8">
    <location>
        <begin position="157"/>
        <end position="187"/>
    </location>
</feature>
<dbReference type="PANTHER" id="PTHR12942:SF2">
    <property type="entry name" value="PRE-MRNA-SPLICING FACTOR SLU7"/>
    <property type="match status" value="1"/>
</dbReference>
<feature type="region of interest" description="Disordered" evidence="9">
    <location>
        <begin position="198"/>
        <end position="218"/>
    </location>
</feature>
<dbReference type="Proteomes" id="UP000283269">
    <property type="component" value="Unassembled WGS sequence"/>
</dbReference>
<feature type="compositionally biased region" description="Basic and acidic residues" evidence="9">
    <location>
        <begin position="10"/>
        <end position="25"/>
    </location>
</feature>
<comment type="subcellular location">
    <subcellularLocation>
        <location evidence="1 7">Nucleus</location>
    </subcellularLocation>
</comment>
<evidence type="ECO:0000256" key="2">
    <source>
        <dbReference type="ARBA" id="ARBA00007203"/>
    </source>
</evidence>
<comment type="similarity">
    <text evidence="2 7">Belongs to the SLU7 family.</text>
</comment>
<comment type="function">
    <text evidence="7">Involved in pre-mRNA splicing.</text>
</comment>
<dbReference type="GO" id="GO:0005681">
    <property type="term" value="C:spliceosomal complex"/>
    <property type="evidence" value="ECO:0007669"/>
    <property type="project" value="UniProtKB-UniRule"/>
</dbReference>
<evidence type="ECO:0000256" key="5">
    <source>
        <dbReference type="ARBA" id="ARBA00023187"/>
    </source>
</evidence>
<dbReference type="InParanoid" id="A0A409WFB0"/>
<feature type="compositionally biased region" description="Acidic residues" evidence="9">
    <location>
        <begin position="209"/>
        <end position="218"/>
    </location>
</feature>
<dbReference type="Pfam" id="PF11708">
    <property type="entry name" value="Slu7"/>
    <property type="match status" value="1"/>
</dbReference>
<feature type="compositionally biased region" description="Basic and acidic residues" evidence="9">
    <location>
        <begin position="460"/>
        <end position="479"/>
    </location>
</feature>
<dbReference type="InterPro" id="IPR039974">
    <property type="entry name" value="Splicing_factor_SLU7"/>
</dbReference>
<dbReference type="InterPro" id="IPR021715">
    <property type="entry name" value="Slu7_dom"/>
</dbReference>
<keyword evidence="8" id="KW-0175">Coiled coil</keyword>
<gene>
    <name evidence="11" type="ORF">CVT25_011060</name>
</gene>
<organism evidence="11 12">
    <name type="scientific">Psilocybe cyanescens</name>
    <dbReference type="NCBI Taxonomy" id="93625"/>
    <lineage>
        <taxon>Eukaryota</taxon>
        <taxon>Fungi</taxon>
        <taxon>Dikarya</taxon>
        <taxon>Basidiomycota</taxon>
        <taxon>Agaricomycotina</taxon>
        <taxon>Agaricomycetes</taxon>
        <taxon>Agaricomycetidae</taxon>
        <taxon>Agaricales</taxon>
        <taxon>Agaricineae</taxon>
        <taxon>Strophariaceae</taxon>
        <taxon>Psilocybe</taxon>
    </lineage>
</organism>
<feature type="region of interest" description="Disordered" evidence="9">
    <location>
        <begin position="505"/>
        <end position="563"/>
    </location>
</feature>
<keyword evidence="6 7" id="KW-0539">Nucleus</keyword>
<dbReference type="FunCoup" id="A0A409WFB0">
    <property type="interactions" value="623"/>
</dbReference>
<feature type="compositionally biased region" description="Basic and acidic residues" evidence="9">
    <location>
        <begin position="542"/>
        <end position="552"/>
    </location>
</feature>
<evidence type="ECO:0000313" key="12">
    <source>
        <dbReference type="Proteomes" id="UP000283269"/>
    </source>
</evidence>
<evidence type="ECO:0000256" key="1">
    <source>
        <dbReference type="ARBA" id="ARBA00004123"/>
    </source>
</evidence>
<dbReference type="PANTHER" id="PTHR12942">
    <property type="entry name" value="STEP II SPLICING FACTOR SLU7"/>
    <property type="match status" value="1"/>
</dbReference>
<name>A0A409WFB0_PSICY</name>
<sequence length="563" mass="62927">MASSSAVGKLSREEFRRQKDLDAARKAGTAPAALDEEGRPINPHIPQYISQAPWYLDTGAPSLNHQRRPDYDDSSSKLDNWYDRGAKAGPAAKKFRKGACENCGAMTHKKQDCLERPRKKGAKFTNKDIQADDVIQEVSAGYDAKRDRWNGYDAAEHKRVYEEYAAIEAARQKLREEEIDNQTTTDLAAVRKVAKAGKSETKTDADFGSSEDEDADEDKYADAADAVGQKLDAKTRITVRNLRIREDTAKYLINLDPESAYYDPKTRSMRDAPLKNIPAEDAKFAGDNFFRYSGEAPEVQDLQLFAWQAAARGNDVHLNANPTQGELLHYEFKQKKEELKDTTKTSILAKYGGAEYLNSAPKELRQGQTENYVEYSRTGQVIKGREKAKAKSKYPEDVYVNNHTAVWGSWYDTLTGSWGYACCHSSLHLSYCAGKAGIEAAYASSAQHLLATSNTPAVPEKSEKEPPRDVQETPSEKIDQNYSKKRIGEGDIKLDQGKLAQAVLEEKKRKAKGGNDDERSSKKVKSSLEGGGSHEVTEEELEAYRMSRRQTEDPMANYVDEDL</sequence>
<keyword evidence="3 7" id="KW-0507">mRNA processing</keyword>
<feature type="domain" description="Pre-mRNA-splicing factor SLU7" evidence="10">
    <location>
        <begin position="141"/>
        <end position="409"/>
    </location>
</feature>
<evidence type="ECO:0000256" key="9">
    <source>
        <dbReference type="SAM" id="MobiDB-lite"/>
    </source>
</evidence>
<evidence type="ECO:0000256" key="6">
    <source>
        <dbReference type="ARBA" id="ARBA00023242"/>
    </source>
</evidence>
<dbReference type="GO" id="GO:0000398">
    <property type="term" value="P:mRNA splicing, via spliceosome"/>
    <property type="evidence" value="ECO:0007669"/>
    <property type="project" value="UniProtKB-UniRule"/>
</dbReference>
<keyword evidence="5 7" id="KW-0508">mRNA splicing</keyword>
<dbReference type="STRING" id="93625.A0A409WFB0"/>
<feature type="compositionally biased region" description="Basic and acidic residues" evidence="9">
    <location>
        <begin position="505"/>
        <end position="521"/>
    </location>
</feature>
<keyword evidence="12" id="KW-1185">Reference proteome</keyword>
<dbReference type="AlphaFoldDB" id="A0A409WFB0"/>
<evidence type="ECO:0000313" key="11">
    <source>
        <dbReference type="EMBL" id="PPQ77214.1"/>
    </source>
</evidence>
<evidence type="ECO:0000259" key="10">
    <source>
        <dbReference type="Pfam" id="PF11708"/>
    </source>
</evidence>
<feature type="region of interest" description="Disordered" evidence="9">
    <location>
        <begin position="453"/>
        <end position="484"/>
    </location>
</feature>
<evidence type="ECO:0000256" key="3">
    <source>
        <dbReference type="ARBA" id="ARBA00022664"/>
    </source>
</evidence>
<evidence type="ECO:0000256" key="4">
    <source>
        <dbReference type="ARBA" id="ARBA00022728"/>
    </source>
</evidence>
<accession>A0A409WFB0</accession>
<comment type="caution">
    <text evidence="11">The sequence shown here is derived from an EMBL/GenBank/DDBJ whole genome shotgun (WGS) entry which is preliminary data.</text>
</comment>
<dbReference type="GO" id="GO:0030628">
    <property type="term" value="F:pre-mRNA 3'-splice site binding"/>
    <property type="evidence" value="ECO:0007669"/>
    <property type="project" value="UniProtKB-UniRule"/>
</dbReference>
<dbReference type="OrthoDB" id="249612at2759"/>
<comment type="subunit">
    <text evidence="7">Associated with the spliceosome.</text>
</comment>
<reference evidence="11 12" key="1">
    <citation type="journal article" date="2018" name="Evol. Lett.">
        <title>Horizontal gene cluster transfer increased hallucinogenic mushroom diversity.</title>
        <authorList>
            <person name="Reynolds H.T."/>
            <person name="Vijayakumar V."/>
            <person name="Gluck-Thaler E."/>
            <person name="Korotkin H.B."/>
            <person name="Matheny P.B."/>
            <person name="Slot J.C."/>
        </authorList>
    </citation>
    <scope>NUCLEOTIDE SEQUENCE [LARGE SCALE GENOMIC DNA]</scope>
    <source>
        <strain evidence="11 12">2631</strain>
    </source>
</reference>
<evidence type="ECO:0000256" key="7">
    <source>
        <dbReference type="RuleBase" id="RU367071"/>
    </source>
</evidence>
<keyword evidence="4 7" id="KW-0747">Spliceosome</keyword>
<proteinExistence type="inferred from homology"/>
<protein>
    <recommendedName>
        <fullName evidence="7">Pre-mRNA-splicing factor SLU7</fullName>
    </recommendedName>
</protein>
<feature type="region of interest" description="Disordered" evidence="9">
    <location>
        <begin position="1"/>
        <end position="82"/>
    </location>
</feature>
<feature type="compositionally biased region" description="Basic and acidic residues" evidence="9">
    <location>
        <begin position="67"/>
        <end position="82"/>
    </location>
</feature>
<dbReference type="EMBL" id="NHYD01003441">
    <property type="protein sequence ID" value="PPQ77214.1"/>
    <property type="molecule type" value="Genomic_DNA"/>
</dbReference>